<comment type="caution">
    <text evidence="2">The sequence shown here is derived from an EMBL/GenBank/DDBJ whole genome shotgun (WGS) entry which is preliminary data.</text>
</comment>
<keyword evidence="3" id="KW-1185">Reference proteome</keyword>
<evidence type="ECO:0000256" key="1">
    <source>
        <dbReference type="SAM" id="Phobius"/>
    </source>
</evidence>
<evidence type="ECO:0000313" key="2">
    <source>
        <dbReference type="EMBL" id="GBE59407.1"/>
    </source>
</evidence>
<keyword evidence="1" id="KW-1133">Transmembrane helix</keyword>
<gene>
    <name evidence="2" type="ORF">BOVATA_009000</name>
</gene>
<accession>A0A2H6K8T6</accession>
<feature type="transmembrane region" description="Helical" evidence="1">
    <location>
        <begin position="16"/>
        <end position="37"/>
    </location>
</feature>
<protein>
    <submittedName>
        <fullName evidence="2">S-layer protein, putative</fullName>
    </submittedName>
</protein>
<evidence type="ECO:0000313" key="3">
    <source>
        <dbReference type="Proteomes" id="UP000236319"/>
    </source>
</evidence>
<dbReference type="Proteomes" id="UP000236319">
    <property type="component" value="Unassembled WGS sequence"/>
</dbReference>
<dbReference type="GeneID" id="39873177"/>
<keyword evidence="1" id="KW-0472">Membrane</keyword>
<dbReference type="EMBL" id="BDSA01000001">
    <property type="protein sequence ID" value="GBE59407.1"/>
    <property type="molecule type" value="Genomic_DNA"/>
</dbReference>
<dbReference type="AlphaFoldDB" id="A0A2H6K8T6"/>
<dbReference type="VEuPathDB" id="PiroplasmaDB:BOVATA_009000"/>
<reference evidence="2 3" key="1">
    <citation type="journal article" date="2017" name="BMC Genomics">
        <title>Whole-genome assembly of Babesia ovata and comparative genomics between closely related pathogens.</title>
        <authorList>
            <person name="Yamagishi J."/>
            <person name="Asada M."/>
            <person name="Hakimi H."/>
            <person name="Tanaka T.Q."/>
            <person name="Sugimoto C."/>
            <person name="Kawazu S."/>
        </authorList>
    </citation>
    <scope>NUCLEOTIDE SEQUENCE [LARGE SCALE GENOMIC DNA]</scope>
    <source>
        <strain evidence="2 3">Miyake</strain>
    </source>
</reference>
<name>A0A2H6K8T6_9APIC</name>
<sequence length="173" mass="18782">MHAPTVSSSHTRNNCITANTLFIGVVILSLGIQRLLVDSEFFADRGLLALSDTGDDHVDTEQHTRGLYGALEYLSLNCIGVEDLFFHGVAYFTGFAVQSCIHITSGMERGQFGDHTHWISAAILRQSLGNDLKCLSGGTVRPPLEPGLAVEFGVKAARNLDFRGSSSRKQLAF</sequence>
<proteinExistence type="predicted"/>
<keyword evidence="1" id="KW-0812">Transmembrane</keyword>
<organism evidence="2 3">
    <name type="scientific">Babesia ovata</name>
    <dbReference type="NCBI Taxonomy" id="189622"/>
    <lineage>
        <taxon>Eukaryota</taxon>
        <taxon>Sar</taxon>
        <taxon>Alveolata</taxon>
        <taxon>Apicomplexa</taxon>
        <taxon>Aconoidasida</taxon>
        <taxon>Piroplasmida</taxon>
        <taxon>Babesiidae</taxon>
        <taxon>Babesia</taxon>
    </lineage>
</organism>
<dbReference type="RefSeq" id="XP_028865650.1">
    <property type="nucleotide sequence ID" value="XM_029009817.1"/>
</dbReference>